<proteinExistence type="predicted"/>
<organism evidence="1 2">
    <name type="scientific">Martelella lutilitoris</name>
    <dbReference type="NCBI Taxonomy" id="2583532"/>
    <lineage>
        <taxon>Bacteria</taxon>
        <taxon>Pseudomonadati</taxon>
        <taxon>Pseudomonadota</taxon>
        <taxon>Alphaproteobacteria</taxon>
        <taxon>Hyphomicrobiales</taxon>
        <taxon>Aurantimonadaceae</taxon>
        <taxon>Martelella</taxon>
    </lineage>
</organism>
<dbReference type="AlphaFoldDB" id="A0A5C4JSB3"/>
<name>A0A5C4JSB3_9HYPH</name>
<gene>
    <name evidence="1" type="ORF">FF124_11025</name>
</gene>
<evidence type="ECO:0000313" key="1">
    <source>
        <dbReference type="EMBL" id="TNB48102.1"/>
    </source>
</evidence>
<accession>A0A5C4JSB3</accession>
<evidence type="ECO:0000313" key="2">
    <source>
        <dbReference type="Proteomes" id="UP000307874"/>
    </source>
</evidence>
<sequence>MDKGRVDGVVDALARLAAVYPLPQVQEKQAPLDAAVDAFSSIEADTAWLLDCRDQLDVSTGRQDVIANNGELNR</sequence>
<dbReference type="EMBL" id="VCLB01000005">
    <property type="protein sequence ID" value="TNB48102.1"/>
    <property type="molecule type" value="Genomic_DNA"/>
</dbReference>
<keyword evidence="2" id="KW-1185">Reference proteome</keyword>
<dbReference type="Proteomes" id="UP000307874">
    <property type="component" value="Unassembled WGS sequence"/>
</dbReference>
<comment type="caution">
    <text evidence="1">The sequence shown here is derived from an EMBL/GenBank/DDBJ whole genome shotgun (WGS) entry which is preliminary data.</text>
</comment>
<reference evidence="1 2" key="1">
    <citation type="submission" date="2019-05" db="EMBL/GenBank/DDBJ databases">
        <authorList>
            <person name="Lee S.D."/>
        </authorList>
    </citation>
    <scope>NUCLEOTIDE SEQUENCE [LARGE SCALE GENOMIC DNA]</scope>
    <source>
        <strain evidence="1 2">GH2-6</strain>
    </source>
</reference>
<protein>
    <submittedName>
        <fullName evidence="1">Uncharacterized protein</fullName>
    </submittedName>
</protein>
<reference evidence="1 2" key="2">
    <citation type="submission" date="2019-06" db="EMBL/GenBank/DDBJ databases">
        <title>Martelella lutilitoris sp. nov., isolated from a tidal mudflat.</title>
        <authorList>
            <person name="Kim Y.-J."/>
        </authorList>
    </citation>
    <scope>NUCLEOTIDE SEQUENCE [LARGE SCALE GENOMIC DNA]</scope>
    <source>
        <strain evidence="1 2">GH2-6</strain>
    </source>
</reference>
<dbReference type="RefSeq" id="WP_138748528.1">
    <property type="nucleotide sequence ID" value="NZ_VCLB01000005.1"/>
</dbReference>